<dbReference type="SUPFAM" id="SSF53448">
    <property type="entry name" value="Nucleotide-diphospho-sugar transferases"/>
    <property type="match status" value="1"/>
</dbReference>
<dbReference type="PANTHER" id="PTHR43179:SF10">
    <property type="entry name" value="GLYCOSYL TRANSFERASE"/>
    <property type="match status" value="1"/>
</dbReference>
<dbReference type="GO" id="GO:0016757">
    <property type="term" value="F:glycosyltransferase activity"/>
    <property type="evidence" value="ECO:0007669"/>
    <property type="project" value="UniProtKB-KW"/>
</dbReference>
<evidence type="ECO:0000313" key="3">
    <source>
        <dbReference type="Proteomes" id="UP000095594"/>
    </source>
</evidence>
<evidence type="ECO:0000313" key="2">
    <source>
        <dbReference type="EMBL" id="CUO42297.1"/>
    </source>
</evidence>
<dbReference type="RefSeq" id="WP_055265298.1">
    <property type="nucleotide sequence ID" value="NZ_CABIXQ010000009.1"/>
</dbReference>
<dbReference type="InterPro" id="IPR001173">
    <property type="entry name" value="Glyco_trans_2-like"/>
</dbReference>
<keyword evidence="2" id="KW-0808">Transferase</keyword>
<dbReference type="PANTHER" id="PTHR43179">
    <property type="entry name" value="RHAMNOSYLTRANSFERASE WBBL"/>
    <property type="match status" value="1"/>
</dbReference>
<reference evidence="2 3" key="1">
    <citation type="submission" date="2015-09" db="EMBL/GenBank/DDBJ databases">
        <authorList>
            <consortium name="Pathogen Informatics"/>
        </authorList>
    </citation>
    <scope>NUCLEOTIDE SEQUENCE [LARGE SCALE GENOMIC DNA]</scope>
    <source>
        <strain evidence="2 3">2789STDY5834856</strain>
    </source>
</reference>
<organism evidence="2 3">
    <name type="scientific">Clostridium disporicum</name>
    <dbReference type="NCBI Taxonomy" id="84024"/>
    <lineage>
        <taxon>Bacteria</taxon>
        <taxon>Bacillati</taxon>
        <taxon>Bacillota</taxon>
        <taxon>Clostridia</taxon>
        <taxon>Eubacteriales</taxon>
        <taxon>Clostridiaceae</taxon>
        <taxon>Clostridium</taxon>
    </lineage>
</organism>
<dbReference type="Proteomes" id="UP000095594">
    <property type="component" value="Unassembled WGS sequence"/>
</dbReference>
<dbReference type="Pfam" id="PF00535">
    <property type="entry name" value="Glycos_transf_2"/>
    <property type="match status" value="1"/>
</dbReference>
<dbReference type="AlphaFoldDB" id="A0A174EYB2"/>
<sequence>MGLGLVVLNYNDYETTINFINNIKSYKNIDKIVIVDNNSSNESVEKIKSVIDNRIELIESQENAGYGSGNNIGIKYLEKFDEIKYIGISNPDINFKESDIDDLLGLFERNDRISLLSGRIVENNRFASDGAWRLPTYKECLLQCIPLIDKIINKNLSYDESHYNGEYSIVDIIKGCFFIVKKDVFKDISGFDEKTFLYYEENIIGKKMKEKGYLIATLNCIDIYHMHGETINKSIDKLNRFHILGESRRVYVRDYLNVNKYGIVLYNNFNSIGLFIRKLIYILSDLVNKKW</sequence>
<dbReference type="InterPro" id="IPR029044">
    <property type="entry name" value="Nucleotide-diphossugar_trans"/>
</dbReference>
<keyword evidence="2" id="KW-0328">Glycosyltransferase</keyword>
<dbReference type="Gene3D" id="3.90.550.10">
    <property type="entry name" value="Spore Coat Polysaccharide Biosynthesis Protein SpsA, Chain A"/>
    <property type="match status" value="1"/>
</dbReference>
<dbReference type="EMBL" id="CYZX01000009">
    <property type="protein sequence ID" value="CUO42297.1"/>
    <property type="molecule type" value="Genomic_DNA"/>
</dbReference>
<protein>
    <submittedName>
        <fullName evidence="2">Putative glycosyltransferase</fullName>
        <ecNumber evidence="2">2.4.-.-</ecNumber>
    </submittedName>
</protein>
<dbReference type="EC" id="2.4.-.-" evidence="2"/>
<accession>A0A174EYB2</accession>
<name>A0A174EYB2_9CLOT</name>
<feature type="domain" description="Glycosyltransferase 2-like" evidence="1">
    <location>
        <begin position="6"/>
        <end position="186"/>
    </location>
</feature>
<gene>
    <name evidence="2" type="primary">wbbL_1</name>
    <name evidence="2" type="ORF">ERS852471_01534</name>
</gene>
<dbReference type="OrthoDB" id="9813495at2"/>
<evidence type="ECO:0000259" key="1">
    <source>
        <dbReference type="Pfam" id="PF00535"/>
    </source>
</evidence>
<proteinExistence type="predicted"/>